<evidence type="ECO:0000256" key="2">
    <source>
        <dbReference type="ARBA" id="ARBA00022840"/>
    </source>
</evidence>
<evidence type="ECO:0000259" key="3">
    <source>
        <dbReference type="SMART" id="SM01086"/>
    </source>
</evidence>
<keyword evidence="2 4" id="KW-0067">ATP-binding</keyword>
<keyword evidence="1" id="KW-0547">Nucleotide-binding</keyword>
<dbReference type="PANTHER" id="PTHR48102">
    <property type="entry name" value="ATP-DEPENDENT CLP PROTEASE ATP-BINDING SUBUNIT CLPX-LIKE, MITOCHONDRIAL-RELATED"/>
    <property type="match status" value="1"/>
</dbReference>
<keyword evidence="4" id="KW-0645">Protease</keyword>
<dbReference type="GO" id="GO:0051603">
    <property type="term" value="P:proteolysis involved in protein catabolic process"/>
    <property type="evidence" value="ECO:0007669"/>
    <property type="project" value="TreeGrafter"/>
</dbReference>
<dbReference type="InterPro" id="IPR050052">
    <property type="entry name" value="ATP-dep_Clp_protease_ClpX"/>
</dbReference>
<protein>
    <submittedName>
        <fullName evidence="4">ATP-dependent Clp protease ATP-binding subunit ClpX</fullName>
    </submittedName>
</protein>
<gene>
    <name evidence="4" type="primary">clpX_62</name>
    <name evidence="4" type="ORF">SDC9_210504</name>
</gene>
<reference evidence="4" key="1">
    <citation type="submission" date="2019-08" db="EMBL/GenBank/DDBJ databases">
        <authorList>
            <person name="Kucharzyk K."/>
            <person name="Murdoch R.W."/>
            <person name="Higgins S."/>
            <person name="Loffler F."/>
        </authorList>
    </citation>
    <scope>NUCLEOTIDE SEQUENCE</scope>
</reference>
<dbReference type="GO" id="GO:0008233">
    <property type="term" value="F:peptidase activity"/>
    <property type="evidence" value="ECO:0007669"/>
    <property type="project" value="UniProtKB-KW"/>
</dbReference>
<dbReference type="GO" id="GO:0016887">
    <property type="term" value="F:ATP hydrolysis activity"/>
    <property type="evidence" value="ECO:0007669"/>
    <property type="project" value="TreeGrafter"/>
</dbReference>
<dbReference type="Gene3D" id="1.10.8.60">
    <property type="match status" value="1"/>
</dbReference>
<evidence type="ECO:0000256" key="1">
    <source>
        <dbReference type="ARBA" id="ARBA00022741"/>
    </source>
</evidence>
<keyword evidence="4" id="KW-0378">Hydrolase</keyword>
<dbReference type="SMART" id="SM01086">
    <property type="entry name" value="ClpB_D2-small"/>
    <property type="match status" value="1"/>
</dbReference>
<dbReference type="GO" id="GO:0051301">
    <property type="term" value="P:cell division"/>
    <property type="evidence" value="ECO:0007669"/>
    <property type="project" value="TreeGrafter"/>
</dbReference>
<dbReference type="InterPro" id="IPR019489">
    <property type="entry name" value="Clp_ATPase_C"/>
</dbReference>
<dbReference type="GO" id="GO:0009376">
    <property type="term" value="C:HslUV protease complex"/>
    <property type="evidence" value="ECO:0007669"/>
    <property type="project" value="TreeGrafter"/>
</dbReference>
<accession>A0A645JGK8</accession>
<organism evidence="4">
    <name type="scientific">bioreactor metagenome</name>
    <dbReference type="NCBI Taxonomy" id="1076179"/>
    <lineage>
        <taxon>unclassified sequences</taxon>
        <taxon>metagenomes</taxon>
        <taxon>ecological metagenomes</taxon>
    </lineage>
</organism>
<feature type="domain" description="Clp ATPase C-terminal" evidence="3">
    <location>
        <begin position="1"/>
        <end position="64"/>
    </location>
</feature>
<dbReference type="Pfam" id="PF10431">
    <property type="entry name" value="ClpB_D2-small"/>
    <property type="match status" value="1"/>
</dbReference>
<dbReference type="EMBL" id="VSSQ01141236">
    <property type="protein sequence ID" value="MPN62751.1"/>
    <property type="molecule type" value="Genomic_DNA"/>
</dbReference>
<sequence>MDSVTLTFDQGTYEYIVDKAIEFKLGARGLRSIVEAIMIDAMFTLPSEEKKKLHVTREYATHQLENSDLHHLRVA</sequence>
<dbReference type="GO" id="GO:0005524">
    <property type="term" value="F:ATP binding"/>
    <property type="evidence" value="ECO:0007669"/>
    <property type="project" value="UniProtKB-KW"/>
</dbReference>
<name>A0A645JGK8_9ZZZZ</name>
<dbReference type="PANTHER" id="PTHR48102:SF7">
    <property type="entry name" value="ATP-DEPENDENT CLP PROTEASE ATP-BINDING SUBUNIT CLPX-LIKE, MITOCHONDRIAL"/>
    <property type="match status" value="1"/>
</dbReference>
<comment type="caution">
    <text evidence="4">The sequence shown here is derived from an EMBL/GenBank/DDBJ whole genome shotgun (WGS) entry which is preliminary data.</text>
</comment>
<dbReference type="AlphaFoldDB" id="A0A645JGK8"/>
<proteinExistence type="predicted"/>
<evidence type="ECO:0000313" key="4">
    <source>
        <dbReference type="EMBL" id="MPN62751.1"/>
    </source>
</evidence>